<accession>A0A813FU77</accession>
<dbReference type="Proteomes" id="UP000654075">
    <property type="component" value="Unassembled WGS sequence"/>
</dbReference>
<evidence type="ECO:0000313" key="2">
    <source>
        <dbReference type="Proteomes" id="UP000654075"/>
    </source>
</evidence>
<proteinExistence type="predicted"/>
<reference evidence="1" key="1">
    <citation type="submission" date="2021-02" db="EMBL/GenBank/DDBJ databases">
        <authorList>
            <person name="Dougan E. K."/>
            <person name="Rhodes N."/>
            <person name="Thang M."/>
            <person name="Chan C."/>
        </authorList>
    </citation>
    <scope>NUCLEOTIDE SEQUENCE</scope>
</reference>
<comment type="caution">
    <text evidence="1">The sequence shown here is derived from an EMBL/GenBank/DDBJ whole genome shotgun (WGS) entry which is preliminary data.</text>
</comment>
<name>A0A813FU77_POLGL</name>
<keyword evidence="2" id="KW-1185">Reference proteome</keyword>
<evidence type="ECO:0000313" key="1">
    <source>
        <dbReference type="EMBL" id="CAE8617548.1"/>
    </source>
</evidence>
<sequence>MPPRRGEVIPLATLQGPPVQSSKVISLVWRSIVTLVNKLSKSTNKPSWKARLRRLVQNRSVISRLQEAAKIWDEHAAARLSWTQPTKKSNGFQGVSNYRTGWWELPEYGGFRVHIS</sequence>
<feature type="non-terminal residue" evidence="1">
    <location>
        <position position="1"/>
    </location>
</feature>
<protein>
    <submittedName>
        <fullName evidence="1">Uncharacterized protein</fullName>
    </submittedName>
</protein>
<dbReference type="EMBL" id="CAJNNV010026200">
    <property type="protein sequence ID" value="CAE8617548.1"/>
    <property type="molecule type" value="Genomic_DNA"/>
</dbReference>
<gene>
    <name evidence="1" type="ORF">PGLA1383_LOCUS35209</name>
</gene>
<organism evidence="1 2">
    <name type="scientific">Polarella glacialis</name>
    <name type="common">Dinoflagellate</name>
    <dbReference type="NCBI Taxonomy" id="89957"/>
    <lineage>
        <taxon>Eukaryota</taxon>
        <taxon>Sar</taxon>
        <taxon>Alveolata</taxon>
        <taxon>Dinophyceae</taxon>
        <taxon>Suessiales</taxon>
        <taxon>Suessiaceae</taxon>
        <taxon>Polarella</taxon>
    </lineage>
</organism>
<dbReference type="AlphaFoldDB" id="A0A813FU77"/>